<evidence type="ECO:0000256" key="1">
    <source>
        <dbReference type="SAM" id="MobiDB-lite"/>
    </source>
</evidence>
<dbReference type="RefSeq" id="WP_220208512.1">
    <property type="nucleotide sequence ID" value="NZ_BNJK01000002.1"/>
</dbReference>
<comment type="caution">
    <text evidence="2">The sequence shown here is derived from an EMBL/GenBank/DDBJ whole genome shotgun (WGS) entry which is preliminary data.</text>
</comment>
<proteinExistence type="predicted"/>
<name>A0A8J3IYU3_9CHLR</name>
<dbReference type="Proteomes" id="UP000597444">
    <property type="component" value="Unassembled WGS sequence"/>
</dbReference>
<feature type="region of interest" description="Disordered" evidence="1">
    <location>
        <begin position="1"/>
        <end position="71"/>
    </location>
</feature>
<organism evidence="2 3">
    <name type="scientific">Reticulibacter mediterranei</name>
    <dbReference type="NCBI Taxonomy" id="2778369"/>
    <lineage>
        <taxon>Bacteria</taxon>
        <taxon>Bacillati</taxon>
        <taxon>Chloroflexota</taxon>
        <taxon>Ktedonobacteria</taxon>
        <taxon>Ktedonobacterales</taxon>
        <taxon>Reticulibacteraceae</taxon>
        <taxon>Reticulibacter</taxon>
    </lineage>
</organism>
<reference evidence="2" key="1">
    <citation type="submission" date="2020-10" db="EMBL/GenBank/DDBJ databases">
        <title>Taxonomic study of unclassified bacteria belonging to the class Ktedonobacteria.</title>
        <authorList>
            <person name="Yabe S."/>
            <person name="Wang C.M."/>
            <person name="Zheng Y."/>
            <person name="Sakai Y."/>
            <person name="Cavaletti L."/>
            <person name="Monciardini P."/>
            <person name="Donadio S."/>
        </authorList>
    </citation>
    <scope>NUCLEOTIDE SEQUENCE</scope>
    <source>
        <strain evidence="2">ID150040</strain>
    </source>
</reference>
<gene>
    <name evidence="2" type="ORF">KSF_077790</name>
</gene>
<feature type="compositionally biased region" description="Basic and acidic residues" evidence="1">
    <location>
        <begin position="9"/>
        <end position="25"/>
    </location>
</feature>
<dbReference type="AlphaFoldDB" id="A0A8J3IYU3"/>
<sequence>MSSRRSNGHRGDERRTNRPNDHVEGHNPPPPETPQYLFDATFLNGGPGQVNGELRQVNGEPRQGTSPNHPFDATFLNGELRQVNGEHRVRLDAGERLATTLTSEYPSSFSIDHANRSVHIRIHDEQGRVLYSRTLSNDEILPNERFTIFDSDRSRYNVIEYYGANNTHFSQLHQTIYAGDIDTIMRNYDQVMNGELNDEARGRQLNSYLLERHVYRISINSFRVTSYDSDGNEEEHIYRLGR</sequence>
<keyword evidence="3" id="KW-1185">Reference proteome</keyword>
<protein>
    <submittedName>
        <fullName evidence="2">Uncharacterized protein</fullName>
    </submittedName>
</protein>
<dbReference type="EMBL" id="BNJK01000002">
    <property type="protein sequence ID" value="GHO97731.1"/>
    <property type="molecule type" value="Genomic_DNA"/>
</dbReference>
<evidence type="ECO:0000313" key="3">
    <source>
        <dbReference type="Proteomes" id="UP000597444"/>
    </source>
</evidence>
<accession>A0A8J3IYU3</accession>
<evidence type="ECO:0000313" key="2">
    <source>
        <dbReference type="EMBL" id="GHO97731.1"/>
    </source>
</evidence>